<dbReference type="RefSeq" id="WP_062467727.1">
    <property type="nucleotide sequence ID" value="NZ_BBYN01000001.1"/>
</dbReference>
<dbReference type="InterPro" id="IPR056792">
    <property type="entry name" value="PRC_RimM"/>
</dbReference>
<dbReference type="Proteomes" id="UP000188993">
    <property type="component" value="Chromosome"/>
</dbReference>
<dbReference type="HAMAP" id="MF_00014">
    <property type="entry name" value="Ribosome_mat_RimM"/>
    <property type="match status" value="1"/>
</dbReference>
<dbReference type="NCBIfam" id="TIGR02273">
    <property type="entry name" value="16S_RimM"/>
    <property type="match status" value="1"/>
</dbReference>
<dbReference type="STRING" id="708126.BW727_100572"/>
<proteinExistence type="inferred from homology"/>
<evidence type="ECO:0000256" key="1">
    <source>
        <dbReference type="ARBA" id="ARBA00022490"/>
    </source>
</evidence>
<accession>A0A1S6IN35</accession>
<keyword evidence="4 5" id="KW-0143">Chaperone</keyword>
<dbReference type="OrthoDB" id="9810331at2"/>
<dbReference type="Pfam" id="PF24986">
    <property type="entry name" value="PRC_RimM"/>
    <property type="match status" value="1"/>
</dbReference>
<dbReference type="InterPro" id="IPR011961">
    <property type="entry name" value="RimM"/>
</dbReference>
<dbReference type="GO" id="GO:0043022">
    <property type="term" value="F:ribosome binding"/>
    <property type="evidence" value="ECO:0007669"/>
    <property type="project" value="InterPro"/>
</dbReference>
<evidence type="ECO:0000256" key="3">
    <source>
        <dbReference type="ARBA" id="ARBA00022552"/>
    </source>
</evidence>
<keyword evidence="2 5" id="KW-0690">Ribosome biogenesis</keyword>
<dbReference type="InterPro" id="IPR011033">
    <property type="entry name" value="PRC_barrel-like_sf"/>
</dbReference>
<dbReference type="GO" id="GO:0005737">
    <property type="term" value="C:cytoplasm"/>
    <property type="evidence" value="ECO:0007669"/>
    <property type="project" value="UniProtKB-SubCell"/>
</dbReference>
<dbReference type="SUPFAM" id="SSF50447">
    <property type="entry name" value="Translation proteins"/>
    <property type="match status" value="1"/>
</dbReference>
<reference evidence="8 9" key="1">
    <citation type="journal article" date="2014" name="Int. J. Syst. Evol. Microbiol.">
        <title>Jeotgalibaca dankookensis gen. nov., sp. nov., a member of the family Carnobacteriaceae, isolated from seujeot (Korean traditional food).</title>
        <authorList>
            <person name="Lee D.G."/>
            <person name="Trujillo M.E."/>
            <person name="Kang H."/>
            <person name="Ahn T.Y."/>
        </authorList>
    </citation>
    <scope>NUCLEOTIDE SEQUENCE [LARGE SCALE GENOMIC DNA]</scope>
    <source>
        <strain evidence="8 9">EX-07</strain>
    </source>
</reference>
<evidence type="ECO:0000313" key="9">
    <source>
        <dbReference type="Proteomes" id="UP000188993"/>
    </source>
</evidence>
<gene>
    <name evidence="5 8" type="primary">rimM</name>
    <name evidence="8" type="ORF">BW727_100572</name>
</gene>
<evidence type="ECO:0000259" key="7">
    <source>
        <dbReference type="Pfam" id="PF24986"/>
    </source>
</evidence>
<organism evidence="8 9">
    <name type="scientific">Jeotgalibaca dankookensis</name>
    <dbReference type="NCBI Taxonomy" id="708126"/>
    <lineage>
        <taxon>Bacteria</taxon>
        <taxon>Bacillati</taxon>
        <taxon>Bacillota</taxon>
        <taxon>Bacilli</taxon>
        <taxon>Lactobacillales</taxon>
        <taxon>Carnobacteriaceae</taxon>
        <taxon>Jeotgalibaca</taxon>
    </lineage>
</organism>
<dbReference type="SUPFAM" id="SSF50346">
    <property type="entry name" value="PRC-barrel domain"/>
    <property type="match status" value="1"/>
</dbReference>
<dbReference type="PANTHER" id="PTHR33692">
    <property type="entry name" value="RIBOSOME MATURATION FACTOR RIMM"/>
    <property type="match status" value="1"/>
</dbReference>
<evidence type="ECO:0000259" key="6">
    <source>
        <dbReference type="Pfam" id="PF01782"/>
    </source>
</evidence>
<dbReference type="GO" id="GO:0006364">
    <property type="term" value="P:rRNA processing"/>
    <property type="evidence" value="ECO:0007669"/>
    <property type="project" value="UniProtKB-UniRule"/>
</dbReference>
<feature type="domain" description="RimM N-terminal" evidence="6">
    <location>
        <begin position="7"/>
        <end position="89"/>
    </location>
</feature>
<feature type="domain" description="Ribosome maturation factor RimM PRC barrel" evidence="7">
    <location>
        <begin position="102"/>
        <end position="169"/>
    </location>
</feature>
<dbReference type="EMBL" id="CP019728">
    <property type="protein sequence ID" value="AQS52965.1"/>
    <property type="molecule type" value="Genomic_DNA"/>
</dbReference>
<name>A0A1S6IN35_9LACT</name>
<keyword evidence="1 5" id="KW-0963">Cytoplasm</keyword>
<dbReference type="Gene3D" id="2.40.30.60">
    <property type="entry name" value="RimM"/>
    <property type="match status" value="1"/>
</dbReference>
<comment type="domain">
    <text evidence="5">The PRC barrel domain binds ribosomal protein uS19.</text>
</comment>
<dbReference type="InterPro" id="IPR002676">
    <property type="entry name" value="RimM_N"/>
</dbReference>
<dbReference type="GO" id="GO:0042274">
    <property type="term" value="P:ribosomal small subunit biogenesis"/>
    <property type="evidence" value="ECO:0007669"/>
    <property type="project" value="UniProtKB-UniRule"/>
</dbReference>
<dbReference type="AlphaFoldDB" id="A0A1S6IN35"/>
<dbReference type="InterPro" id="IPR036976">
    <property type="entry name" value="RimM_N_sf"/>
</dbReference>
<dbReference type="PANTHER" id="PTHR33692:SF1">
    <property type="entry name" value="RIBOSOME MATURATION FACTOR RIMM"/>
    <property type="match status" value="1"/>
</dbReference>
<dbReference type="GO" id="GO:0005840">
    <property type="term" value="C:ribosome"/>
    <property type="evidence" value="ECO:0007669"/>
    <property type="project" value="InterPro"/>
</dbReference>
<evidence type="ECO:0000313" key="8">
    <source>
        <dbReference type="EMBL" id="AQS52965.1"/>
    </source>
</evidence>
<keyword evidence="9" id="KW-1185">Reference proteome</keyword>
<dbReference type="Pfam" id="PF01782">
    <property type="entry name" value="RimM"/>
    <property type="match status" value="1"/>
</dbReference>
<comment type="function">
    <text evidence="5">An accessory protein needed during the final step in the assembly of 30S ribosomal subunit, possibly for assembly of the head region. Essential for efficient processing of 16S rRNA. May be needed both before and after RbfA during the maturation of 16S rRNA. It has affinity for free ribosomal 30S subunits but not for 70S ribosomes.</text>
</comment>
<evidence type="ECO:0000256" key="5">
    <source>
        <dbReference type="HAMAP-Rule" id="MF_00014"/>
    </source>
</evidence>
<comment type="subcellular location">
    <subcellularLocation>
        <location evidence="5">Cytoplasm</location>
    </subcellularLocation>
</comment>
<evidence type="ECO:0000256" key="4">
    <source>
        <dbReference type="ARBA" id="ARBA00023186"/>
    </source>
</evidence>
<sequence length="172" mass="19521">MEEYLEVGSIVNTQGLKGEVRVVSVTDFAEKRYKKGSELLLFQDGKDPITLTVKSHRKHKNFDLLTFESKNSIEAVEIYKGGILKVSTDDLHELPGDEYYYHEIIGLTVKTKEDEILGEVKEILPLGSNDVWVVQRKGKKDLLLPYIKDVVQKVDLNEGIVEVTLLEGMLDE</sequence>
<dbReference type="KEGG" id="jda:BW727_100572"/>
<keyword evidence="3 5" id="KW-0698">rRNA processing</keyword>
<comment type="subunit">
    <text evidence="5">Binds ribosomal protein uS19.</text>
</comment>
<dbReference type="InterPro" id="IPR009000">
    <property type="entry name" value="Transl_B-barrel_sf"/>
</dbReference>
<evidence type="ECO:0000256" key="2">
    <source>
        <dbReference type="ARBA" id="ARBA00022517"/>
    </source>
</evidence>
<dbReference type="Gene3D" id="2.30.30.240">
    <property type="entry name" value="PRC-barrel domain"/>
    <property type="match status" value="1"/>
</dbReference>
<comment type="similarity">
    <text evidence="5">Belongs to the RimM family.</text>
</comment>
<protein>
    <recommendedName>
        <fullName evidence="5">Ribosome maturation factor RimM</fullName>
    </recommendedName>
</protein>